<gene>
    <name evidence="1" type="ORF">GCM10017083_55020</name>
</gene>
<evidence type="ECO:0000313" key="2">
    <source>
        <dbReference type="Proteomes" id="UP000630353"/>
    </source>
</evidence>
<dbReference type="Proteomes" id="UP000630353">
    <property type="component" value="Unassembled WGS sequence"/>
</dbReference>
<dbReference type="AlphaFoldDB" id="A0A918XXX1"/>
<sequence length="225" mass="23436">MKQAFRGTVERRAVLVGAGGLLLSGCAGGGAASGANGSDPSRGTAVIGLRIGDGKPRRPPPDDSILSVFKPKVRGPSVEITFGLVEPDTGNIDLPILPGYSGKMAQLKTGDEGTAYEAIDLIAGRYASIQAYFFTGARVIYNVRFSDGGNRAIAADEIGGYGFTVNPGEVVYVGTVVFPPHGTGQLRIENEFDAAAAAQPRLAAVGRDRGTRIMESIGRPKSRGR</sequence>
<reference evidence="1" key="1">
    <citation type="journal article" date="2014" name="Int. J. Syst. Evol. Microbiol.">
        <title>Complete genome sequence of Corynebacterium casei LMG S-19264T (=DSM 44701T), isolated from a smear-ripened cheese.</title>
        <authorList>
            <consortium name="US DOE Joint Genome Institute (JGI-PGF)"/>
            <person name="Walter F."/>
            <person name="Albersmeier A."/>
            <person name="Kalinowski J."/>
            <person name="Ruckert C."/>
        </authorList>
    </citation>
    <scope>NUCLEOTIDE SEQUENCE</scope>
    <source>
        <strain evidence="1">KCTC 42651</strain>
    </source>
</reference>
<protein>
    <recommendedName>
        <fullName evidence="3">Lipoprotein</fullName>
    </recommendedName>
</protein>
<comment type="caution">
    <text evidence="1">The sequence shown here is derived from an EMBL/GenBank/DDBJ whole genome shotgun (WGS) entry which is preliminary data.</text>
</comment>
<evidence type="ECO:0000313" key="1">
    <source>
        <dbReference type="EMBL" id="GHD63982.1"/>
    </source>
</evidence>
<name>A0A918XXX1_9PROT</name>
<dbReference type="EMBL" id="BMZS01000018">
    <property type="protein sequence ID" value="GHD63982.1"/>
    <property type="molecule type" value="Genomic_DNA"/>
</dbReference>
<accession>A0A918XXX1</accession>
<keyword evidence="2" id="KW-1185">Reference proteome</keyword>
<organism evidence="1 2">
    <name type="scientific">Thalassobaculum fulvum</name>
    <dbReference type="NCBI Taxonomy" id="1633335"/>
    <lineage>
        <taxon>Bacteria</taxon>
        <taxon>Pseudomonadati</taxon>
        <taxon>Pseudomonadota</taxon>
        <taxon>Alphaproteobacteria</taxon>
        <taxon>Rhodospirillales</taxon>
        <taxon>Thalassobaculaceae</taxon>
        <taxon>Thalassobaculum</taxon>
    </lineage>
</organism>
<proteinExistence type="predicted"/>
<evidence type="ECO:0008006" key="3">
    <source>
        <dbReference type="Google" id="ProtNLM"/>
    </source>
</evidence>
<reference evidence="1" key="2">
    <citation type="submission" date="2020-09" db="EMBL/GenBank/DDBJ databases">
        <authorList>
            <person name="Sun Q."/>
            <person name="Kim S."/>
        </authorList>
    </citation>
    <scope>NUCLEOTIDE SEQUENCE</scope>
    <source>
        <strain evidence="1">KCTC 42651</strain>
    </source>
</reference>
<dbReference type="RefSeq" id="WP_189995842.1">
    <property type="nucleotide sequence ID" value="NZ_BMZS01000018.1"/>
</dbReference>
<dbReference type="PROSITE" id="PS51257">
    <property type="entry name" value="PROKAR_LIPOPROTEIN"/>
    <property type="match status" value="1"/>
</dbReference>